<protein>
    <submittedName>
        <fullName evidence="7">Oidioi.mRNA.OKI2018_I69.chr1.g45.t1.cds</fullName>
    </submittedName>
</protein>
<feature type="transmembrane region" description="Helical" evidence="5">
    <location>
        <begin position="116"/>
        <end position="136"/>
    </location>
</feature>
<feature type="domain" description="Amino acid permease/ SLC12A" evidence="6">
    <location>
        <begin position="345"/>
        <end position="413"/>
    </location>
</feature>
<evidence type="ECO:0000256" key="4">
    <source>
        <dbReference type="ARBA" id="ARBA00023136"/>
    </source>
</evidence>
<dbReference type="InterPro" id="IPR004842">
    <property type="entry name" value="SLC12A_fam"/>
</dbReference>
<organism evidence="7 8">
    <name type="scientific">Oikopleura dioica</name>
    <name type="common">Tunicate</name>
    <dbReference type="NCBI Taxonomy" id="34765"/>
    <lineage>
        <taxon>Eukaryota</taxon>
        <taxon>Metazoa</taxon>
        <taxon>Chordata</taxon>
        <taxon>Tunicata</taxon>
        <taxon>Appendicularia</taxon>
        <taxon>Copelata</taxon>
        <taxon>Oikopleuridae</taxon>
        <taxon>Oikopleura</taxon>
    </lineage>
</organism>
<keyword evidence="4 5" id="KW-0472">Membrane</keyword>
<keyword evidence="2 5" id="KW-0812">Transmembrane</keyword>
<keyword evidence="3 5" id="KW-1133">Transmembrane helix</keyword>
<dbReference type="InterPro" id="IPR004841">
    <property type="entry name" value="AA-permease/SLC12A_dom"/>
</dbReference>
<dbReference type="Pfam" id="PF00324">
    <property type="entry name" value="AA_permease"/>
    <property type="match status" value="2"/>
</dbReference>
<keyword evidence="8" id="KW-1185">Reference proteome</keyword>
<evidence type="ECO:0000256" key="5">
    <source>
        <dbReference type="SAM" id="Phobius"/>
    </source>
</evidence>
<proteinExistence type="predicted"/>
<feature type="domain" description="Amino acid permease/ SLC12A" evidence="6">
    <location>
        <begin position="2"/>
        <end position="145"/>
    </location>
</feature>
<gene>
    <name evidence="7" type="ORF">OKIOD_LOCUS8810</name>
</gene>
<dbReference type="PANTHER" id="PTHR11827">
    <property type="entry name" value="SOLUTE CARRIER FAMILY 12, CATION COTRANSPORTERS"/>
    <property type="match status" value="1"/>
</dbReference>
<evidence type="ECO:0000256" key="2">
    <source>
        <dbReference type="ARBA" id="ARBA00022692"/>
    </source>
</evidence>
<dbReference type="Proteomes" id="UP001158576">
    <property type="component" value="Chromosome 1"/>
</dbReference>
<dbReference type="EMBL" id="OU015566">
    <property type="protein sequence ID" value="CAG5101881.1"/>
    <property type="molecule type" value="Genomic_DNA"/>
</dbReference>
<evidence type="ECO:0000256" key="1">
    <source>
        <dbReference type="ARBA" id="ARBA00004141"/>
    </source>
</evidence>
<evidence type="ECO:0000256" key="3">
    <source>
        <dbReference type="ARBA" id="ARBA00022989"/>
    </source>
</evidence>
<reference evidence="7 8" key="1">
    <citation type="submission" date="2021-04" db="EMBL/GenBank/DDBJ databases">
        <authorList>
            <person name="Bliznina A."/>
        </authorList>
    </citation>
    <scope>NUCLEOTIDE SEQUENCE [LARGE SCALE GENOMIC DNA]</scope>
</reference>
<comment type="subcellular location">
    <subcellularLocation>
        <location evidence="1">Membrane</location>
        <topology evidence="1">Multi-pass membrane protein</topology>
    </subcellularLocation>
</comment>
<evidence type="ECO:0000259" key="6">
    <source>
        <dbReference type="Pfam" id="PF00324"/>
    </source>
</evidence>
<evidence type="ECO:0000313" key="7">
    <source>
        <dbReference type="EMBL" id="CAG5101881.1"/>
    </source>
</evidence>
<feature type="transmembrane region" description="Helical" evidence="5">
    <location>
        <begin position="39"/>
        <end position="70"/>
    </location>
</feature>
<name>A0ABN7SKC1_OIKDI</name>
<sequence length="434" mass="47559">MLTSISMSAIATNGKVPAGGSYYMISRSLGPGWGAAVGLMFYCGITIAAAGMIIGSIEIVTLYMGVLRIFDIDGESFLGSSFGISGMYDNFRVLGTILLICMALVVLAGMKYINKLAFPVLICVIVSTLALFIGFFSSASGPNMNTIMCMIGDTVAKRPRDGLCFKFLEEMPKFVETDFYNKENDCADVDTNDFCLPRTTVNGRNDTHFYQAKCVYDQNQWKCKTPTEIFKNFCQADNDVHNLVNFDPEGEFVKRTLFLAPYAGCRYESLLAAPVWNRHGVPGLSRKISADVYSEENWNWQPKHYRIHNGRINIPELLTDIFENKDACEEIDINNTETSFPYVTSTLSSGNEFTNIMVLIGVFFPSVTGIMAGSNRSGDLANGSKSIPRGTIAAILSTGIAYLASTLFIGLISDGALMRDKFGSALYNGNGNQV</sequence>
<dbReference type="Gene3D" id="1.20.1740.10">
    <property type="entry name" value="Amino acid/polyamine transporter I"/>
    <property type="match status" value="2"/>
</dbReference>
<accession>A0ABN7SKC1</accession>
<feature type="transmembrane region" description="Helical" evidence="5">
    <location>
        <begin position="392"/>
        <end position="412"/>
    </location>
</feature>
<feature type="transmembrane region" description="Helical" evidence="5">
    <location>
        <begin position="91"/>
        <end position="110"/>
    </location>
</feature>
<feature type="transmembrane region" description="Helical" evidence="5">
    <location>
        <begin position="353"/>
        <end position="372"/>
    </location>
</feature>
<dbReference type="PANTHER" id="PTHR11827:SF73">
    <property type="entry name" value="KAZACHOC, ISOFORM G"/>
    <property type="match status" value="1"/>
</dbReference>
<evidence type="ECO:0000313" key="8">
    <source>
        <dbReference type="Proteomes" id="UP001158576"/>
    </source>
</evidence>